<dbReference type="InterPro" id="IPR025127">
    <property type="entry name" value="DUF4054"/>
</dbReference>
<dbReference type="EMBL" id="OK073976">
    <property type="protein sequence ID" value="UCR74927.1"/>
    <property type="molecule type" value="Genomic_DNA"/>
</dbReference>
<evidence type="ECO:0000313" key="2">
    <source>
        <dbReference type="Proteomes" id="UP000827644"/>
    </source>
</evidence>
<dbReference type="Proteomes" id="UP000827644">
    <property type="component" value="Segment"/>
</dbReference>
<organism evidence="1 2">
    <name type="scientific">Erwinia phage Fifi44</name>
    <dbReference type="NCBI Taxonomy" id="2876597"/>
    <lineage>
        <taxon>Viruses</taxon>
        <taxon>Duplodnaviria</taxon>
        <taxon>Heunggongvirae</taxon>
        <taxon>Uroviricota</taxon>
        <taxon>Caudoviricetes</taxon>
        <taxon>Chaseviridae</taxon>
        <taxon>Cleopatravirinae</taxon>
        <taxon>Fifivirus</taxon>
        <taxon>Fifivirus fifi44</taxon>
    </lineage>
</organism>
<evidence type="ECO:0000313" key="1">
    <source>
        <dbReference type="EMBL" id="UCR74927.1"/>
    </source>
</evidence>
<gene>
    <name evidence="1" type="ORF">Fifi44_00058</name>
</gene>
<accession>A0AAE8Y385</accession>
<protein>
    <submittedName>
        <fullName evidence="1">Uncharacterized protein</fullName>
    </submittedName>
</protein>
<name>A0AAE8Y385_9CAUD</name>
<keyword evidence="2" id="KW-1185">Reference proteome</keyword>
<proteinExistence type="predicted"/>
<dbReference type="Pfam" id="PF13262">
    <property type="entry name" value="DUF4054"/>
    <property type="match status" value="1"/>
</dbReference>
<sequence>MLTLTDLVRRYPAMASLTDDRFAILQEDSVLIMGTDDGRWLNFYDAAQSALIAHRATQFGLGDTLDEDSGGMSAGPVVRTDVDDVQVEFADRIWDKVPYQEADLFSTAFGQDYVRWRRMAFAGPRFA</sequence>
<reference evidence="1 2" key="1">
    <citation type="submission" date="2021-09" db="EMBL/GenBank/DDBJ databases">
        <title>Complete genome sequence of Fifi44.</title>
        <authorList>
            <person name="Kim S.G."/>
            <person name="Park J."/>
            <person name="Roh E."/>
        </authorList>
    </citation>
    <scope>NUCLEOTIDE SEQUENCE [LARGE SCALE GENOMIC DNA]</scope>
</reference>